<gene>
    <name evidence="2" type="ORF">ACFSBI_12520</name>
</gene>
<reference evidence="3" key="1">
    <citation type="journal article" date="2019" name="Int. J. Syst. Evol. Microbiol.">
        <title>The Global Catalogue of Microorganisms (GCM) 10K type strain sequencing project: providing services to taxonomists for standard genome sequencing and annotation.</title>
        <authorList>
            <consortium name="The Broad Institute Genomics Platform"/>
            <consortium name="The Broad Institute Genome Sequencing Center for Infectious Disease"/>
            <person name="Wu L."/>
            <person name="Ma J."/>
        </authorList>
    </citation>
    <scope>NUCLEOTIDE SEQUENCE [LARGE SCALE GENOMIC DNA]</scope>
    <source>
        <strain evidence="3">CGMCC 1.12471</strain>
    </source>
</reference>
<evidence type="ECO:0008006" key="4">
    <source>
        <dbReference type="Google" id="ProtNLM"/>
    </source>
</evidence>
<keyword evidence="1" id="KW-0472">Membrane</keyword>
<dbReference type="Proteomes" id="UP001597347">
    <property type="component" value="Unassembled WGS sequence"/>
</dbReference>
<dbReference type="EMBL" id="JBHUEA010000019">
    <property type="protein sequence ID" value="MFD1722375.1"/>
    <property type="molecule type" value="Genomic_DNA"/>
</dbReference>
<dbReference type="RefSeq" id="WP_377935417.1">
    <property type="nucleotide sequence ID" value="NZ_JBHUEA010000019.1"/>
</dbReference>
<feature type="transmembrane region" description="Helical" evidence="1">
    <location>
        <begin position="108"/>
        <end position="126"/>
    </location>
</feature>
<feature type="transmembrane region" description="Helical" evidence="1">
    <location>
        <begin position="79"/>
        <end position="102"/>
    </location>
</feature>
<protein>
    <recommendedName>
        <fullName evidence="4">Major facilitator superfamily (MFS) profile domain-containing protein</fullName>
    </recommendedName>
</protein>
<comment type="caution">
    <text evidence="2">The sequence shown here is derived from an EMBL/GenBank/DDBJ whole genome shotgun (WGS) entry which is preliminary data.</text>
</comment>
<evidence type="ECO:0000313" key="2">
    <source>
        <dbReference type="EMBL" id="MFD1722375.1"/>
    </source>
</evidence>
<keyword evidence="1" id="KW-1133">Transmembrane helix</keyword>
<organism evidence="2 3">
    <name type="scientific">Amnibacterium endophyticum</name>
    <dbReference type="NCBI Taxonomy" id="2109337"/>
    <lineage>
        <taxon>Bacteria</taxon>
        <taxon>Bacillati</taxon>
        <taxon>Actinomycetota</taxon>
        <taxon>Actinomycetes</taxon>
        <taxon>Micrococcales</taxon>
        <taxon>Microbacteriaceae</taxon>
        <taxon>Amnibacterium</taxon>
    </lineage>
</organism>
<keyword evidence="1" id="KW-0812">Transmembrane</keyword>
<proteinExistence type="predicted"/>
<evidence type="ECO:0000256" key="1">
    <source>
        <dbReference type="SAM" id="Phobius"/>
    </source>
</evidence>
<keyword evidence="3" id="KW-1185">Reference proteome</keyword>
<accession>A0ABW4LGF6</accession>
<feature type="transmembrane region" description="Helical" evidence="1">
    <location>
        <begin position="40"/>
        <end position="67"/>
    </location>
</feature>
<sequence length="143" mass="13720">MRLISVLLLAGGLGSAAGFVGGGLTGLVWGVVSWSPFVVWFALVSAFAGALVGSTAGVAAAASSALMRRAGVPALLGRVVVALSGAVAGVAAAVCSFGSYLASPEPTIGGIVAVTALTTGIAMPVLDKLLAPAARGGVRQTAS</sequence>
<name>A0ABW4LGF6_9MICO</name>
<evidence type="ECO:0000313" key="3">
    <source>
        <dbReference type="Proteomes" id="UP001597347"/>
    </source>
</evidence>